<name>A0ABD6FJ50_9PSEU</name>
<reference evidence="2 3" key="1">
    <citation type="journal article" date="2021" name="BMC Genomics">
        <title>Genome-resolved metagenome and metatranscriptome analyses of thermophilic composting reveal key bacterial players and their metabolic interactions.</title>
        <authorList>
            <person name="Braga L.P.P."/>
            <person name="Pereira R.V."/>
            <person name="Martins L.F."/>
            <person name="Moura L.M.S."/>
            <person name="Sanchez F.B."/>
            <person name="Patane J.S.L."/>
            <person name="da Silva A.M."/>
            <person name="Setubal J.C."/>
        </authorList>
    </citation>
    <scope>NUCLEOTIDE SEQUENCE [LARGE SCALE GENOMIC DNA]</scope>
    <source>
        <strain evidence="2">ZC4RG45</strain>
    </source>
</reference>
<dbReference type="Pfam" id="PF26571">
    <property type="entry name" value="VldE"/>
    <property type="match status" value="1"/>
</dbReference>
<protein>
    <recommendedName>
        <fullName evidence="1">ARB-07466-like C-terminal domain-containing protein</fullName>
    </recommendedName>
</protein>
<evidence type="ECO:0000313" key="2">
    <source>
        <dbReference type="EMBL" id="MFO7192894.1"/>
    </source>
</evidence>
<evidence type="ECO:0000313" key="3">
    <source>
        <dbReference type="Proteomes" id="UP000249324"/>
    </source>
</evidence>
<proteinExistence type="predicted"/>
<dbReference type="EMBL" id="QGUI02000141">
    <property type="protein sequence ID" value="MFO7192894.1"/>
    <property type="molecule type" value="Genomic_DNA"/>
</dbReference>
<feature type="domain" description="ARB-07466-like C-terminal" evidence="1">
    <location>
        <begin position="4"/>
        <end position="97"/>
    </location>
</feature>
<sequence length="113" mass="12239">MLAGTQPPVAQVGNHIKEKFGVSDIGGRAARANASDHPSGLALDFMVDPATGDKLADYVLDNQEDFGVTYVIWQQRYNDGSGWSMMEDRGSPTANHMDHVHVSFSGEDIDVTC</sequence>
<organism evidence="2 3">
    <name type="scientific">Thermocrispum agreste</name>
    <dbReference type="NCBI Taxonomy" id="37925"/>
    <lineage>
        <taxon>Bacteria</taxon>
        <taxon>Bacillati</taxon>
        <taxon>Actinomycetota</taxon>
        <taxon>Actinomycetes</taxon>
        <taxon>Pseudonocardiales</taxon>
        <taxon>Pseudonocardiaceae</taxon>
        <taxon>Thermocrispum</taxon>
    </lineage>
</organism>
<dbReference type="InterPro" id="IPR058593">
    <property type="entry name" value="ARB_07466-like_C"/>
</dbReference>
<gene>
    <name evidence="2" type="ORF">DIU77_011685</name>
</gene>
<accession>A0ABD6FJ50</accession>
<dbReference type="Proteomes" id="UP000249324">
    <property type="component" value="Unassembled WGS sequence"/>
</dbReference>
<evidence type="ECO:0000259" key="1">
    <source>
        <dbReference type="Pfam" id="PF26571"/>
    </source>
</evidence>
<comment type="caution">
    <text evidence="2">The sequence shown here is derived from an EMBL/GenBank/DDBJ whole genome shotgun (WGS) entry which is preliminary data.</text>
</comment>
<dbReference type="AlphaFoldDB" id="A0ABD6FJ50"/>